<evidence type="ECO:0000256" key="1">
    <source>
        <dbReference type="SAM" id="SignalP"/>
    </source>
</evidence>
<proteinExistence type="predicted"/>
<accession>A0A7X5ZF98</accession>
<feature type="signal peptide" evidence="1">
    <location>
        <begin position="1"/>
        <end position="28"/>
    </location>
</feature>
<dbReference type="Pfam" id="PF20341">
    <property type="entry name" value="DUF6636"/>
    <property type="match status" value="1"/>
</dbReference>
<protein>
    <recommendedName>
        <fullName evidence="4">Ig-like domain-containing protein</fullName>
    </recommendedName>
</protein>
<keyword evidence="3" id="KW-1185">Reference proteome</keyword>
<evidence type="ECO:0000313" key="2">
    <source>
        <dbReference type="EMBL" id="NIH97918.1"/>
    </source>
</evidence>
<organism evidence="2 3">
    <name type="scientific">Mycolicibacterium fluoranthenivorans</name>
    <dbReference type="NCBI Taxonomy" id="258505"/>
    <lineage>
        <taxon>Bacteria</taxon>
        <taxon>Bacillati</taxon>
        <taxon>Actinomycetota</taxon>
        <taxon>Actinomycetes</taxon>
        <taxon>Mycobacteriales</taxon>
        <taxon>Mycobacteriaceae</taxon>
        <taxon>Mycolicibacterium</taxon>
    </lineage>
</organism>
<dbReference type="InterPro" id="IPR046576">
    <property type="entry name" value="DUF6636"/>
</dbReference>
<dbReference type="Proteomes" id="UP000547444">
    <property type="component" value="Unassembled WGS sequence"/>
</dbReference>
<name>A0A7X5ZF98_9MYCO</name>
<dbReference type="EMBL" id="JAANOW010000003">
    <property type="protein sequence ID" value="NIH97918.1"/>
    <property type="molecule type" value="Genomic_DNA"/>
</dbReference>
<evidence type="ECO:0008006" key="4">
    <source>
        <dbReference type="Google" id="ProtNLM"/>
    </source>
</evidence>
<feature type="chain" id="PRO_5030714427" description="Ig-like domain-containing protein" evidence="1">
    <location>
        <begin position="29"/>
        <end position="142"/>
    </location>
</feature>
<comment type="caution">
    <text evidence="2">The sequence shown here is derived from an EMBL/GenBank/DDBJ whole genome shotgun (WGS) entry which is preliminary data.</text>
</comment>
<evidence type="ECO:0000313" key="3">
    <source>
        <dbReference type="Proteomes" id="UP000547444"/>
    </source>
</evidence>
<keyword evidence="1" id="KW-0732">Signal</keyword>
<reference evidence="2 3" key="1">
    <citation type="submission" date="2020-03" db="EMBL/GenBank/DDBJ databases">
        <title>Sequencing the genomes of 1000 actinobacteria strains.</title>
        <authorList>
            <person name="Klenk H.-P."/>
        </authorList>
    </citation>
    <scope>NUCLEOTIDE SEQUENCE [LARGE SCALE GENOMIC DNA]</scope>
    <source>
        <strain evidence="2 3">DSM 44556</strain>
    </source>
</reference>
<dbReference type="RefSeq" id="WP_167163301.1">
    <property type="nucleotide sequence ID" value="NZ_JAANOW010000003.1"/>
</dbReference>
<sequence length="142" mass="15021">MHTIVKTAVAVTAATVAAAFAIPAAAQAAFQSPSSNITCYMGHDPSGAGSVTCAIAQKYWTAPPRPDDCHLDWGSRLRLEQALPARFACYGQSMPAPEQTLAYGTSLSDGTLVCYSKTTGITCSDTYTGHYFKVSREGYELG</sequence>
<dbReference type="AlphaFoldDB" id="A0A7X5ZF98"/>
<gene>
    <name evidence="2" type="ORF">FHU31_004924</name>
</gene>